<feature type="transmembrane region" description="Helical" evidence="8">
    <location>
        <begin position="34"/>
        <end position="53"/>
    </location>
</feature>
<evidence type="ECO:0000256" key="5">
    <source>
        <dbReference type="ARBA" id="ARBA00022692"/>
    </source>
</evidence>
<dbReference type="KEGG" id="pmai:CF386_06110"/>
<dbReference type="PANTHER" id="PTHR36838:SF3">
    <property type="entry name" value="TRANSPORTER AUXIN EFFLUX CARRIER EC FAMILY"/>
    <property type="match status" value="1"/>
</dbReference>
<evidence type="ECO:0000256" key="4">
    <source>
        <dbReference type="ARBA" id="ARBA00022475"/>
    </source>
</evidence>
<keyword evidence="7 8" id="KW-0472">Membrane</keyword>
<dbReference type="OrthoDB" id="9810457at2"/>
<comment type="similarity">
    <text evidence="2">Belongs to the auxin efflux carrier (TC 2.A.69) family.</text>
</comment>
<dbReference type="Proteomes" id="UP000242175">
    <property type="component" value="Chromosome large"/>
</dbReference>
<dbReference type="Gene3D" id="1.20.1530.20">
    <property type="match status" value="1"/>
</dbReference>
<name>A0A220VDW6_9GAMM</name>
<protein>
    <recommendedName>
        <fullName evidence="11">Transporter</fullName>
    </recommendedName>
</protein>
<gene>
    <name evidence="9" type="ORF">CF386_06110</name>
</gene>
<evidence type="ECO:0000256" key="6">
    <source>
        <dbReference type="ARBA" id="ARBA00022989"/>
    </source>
</evidence>
<evidence type="ECO:0000313" key="10">
    <source>
        <dbReference type="Proteomes" id="UP000242175"/>
    </source>
</evidence>
<feature type="transmembrane region" description="Helical" evidence="8">
    <location>
        <begin position="162"/>
        <end position="183"/>
    </location>
</feature>
<keyword evidence="4" id="KW-1003">Cell membrane</keyword>
<reference evidence="9 10" key="1">
    <citation type="journal article" date="2016" name="Int. J. Syst. Evol. Microbiol.">
        <title>Paraphotobacterium marinum gen. nov., sp. nov., a member of the family Vibrionaceae, isolated from surface seawater.</title>
        <authorList>
            <person name="Huang Z."/>
            <person name="Dong C."/>
            <person name="Shao Z."/>
        </authorList>
    </citation>
    <scope>NUCLEOTIDE SEQUENCE [LARGE SCALE GENOMIC DNA]</scope>
    <source>
        <strain evidence="9 10">NSCS20N07D</strain>
    </source>
</reference>
<sequence>MEAIFSSIFSFLLIILLGYYCSKKEYFANDFYKDLINFVLNIALPCLIFIHLAQKNISSLININFVISYSLILLVTFIFSFITLKRIFGGSVSKSSLRALTSSFSNTGYFGLPILTTLIGPEVISPIVIGTFINDIFLMPLAIFIVELDLKNDSKTKLHEVFLNVFKKSVVISAILGIVFSIFKIKLPFFLSQCVNEISLSTSSLALFSVGMILQKQKVKLSKEIFSNILIKAILQPMLAVVFVYFFKVGGLWGIVTILLSALPVGATPVLFSQKYKNYEKESSSALLLTTLLSLFTISFIILFYKEGLFNNLLDI</sequence>
<feature type="transmembrane region" description="Helical" evidence="8">
    <location>
        <begin position="252"/>
        <end position="272"/>
    </location>
</feature>
<feature type="transmembrane region" description="Helical" evidence="8">
    <location>
        <begin position="6"/>
        <end position="22"/>
    </location>
</feature>
<dbReference type="GO" id="GO:0055085">
    <property type="term" value="P:transmembrane transport"/>
    <property type="evidence" value="ECO:0007669"/>
    <property type="project" value="InterPro"/>
</dbReference>
<dbReference type="InterPro" id="IPR004776">
    <property type="entry name" value="Mem_transp_PIN-like"/>
</dbReference>
<proteinExistence type="inferred from homology"/>
<dbReference type="Pfam" id="PF03547">
    <property type="entry name" value="Mem_trans"/>
    <property type="match status" value="1"/>
</dbReference>
<dbReference type="RefSeq" id="WP_089073516.1">
    <property type="nucleotide sequence ID" value="NZ_CBCSAM010000001.1"/>
</dbReference>
<evidence type="ECO:0000313" key="9">
    <source>
        <dbReference type="EMBL" id="ASK78608.1"/>
    </source>
</evidence>
<feature type="transmembrane region" description="Helical" evidence="8">
    <location>
        <begin position="96"/>
        <end position="115"/>
    </location>
</feature>
<keyword evidence="10" id="KW-1185">Reference proteome</keyword>
<feature type="transmembrane region" description="Helical" evidence="8">
    <location>
        <begin position="127"/>
        <end position="150"/>
    </location>
</feature>
<evidence type="ECO:0008006" key="11">
    <source>
        <dbReference type="Google" id="ProtNLM"/>
    </source>
</evidence>
<evidence type="ECO:0000256" key="7">
    <source>
        <dbReference type="ARBA" id="ARBA00023136"/>
    </source>
</evidence>
<evidence type="ECO:0000256" key="1">
    <source>
        <dbReference type="ARBA" id="ARBA00004651"/>
    </source>
</evidence>
<keyword evidence="6 8" id="KW-1133">Transmembrane helix</keyword>
<evidence type="ECO:0000256" key="2">
    <source>
        <dbReference type="ARBA" id="ARBA00010145"/>
    </source>
</evidence>
<accession>A0A220VDW6</accession>
<organism evidence="9 10">
    <name type="scientific">Paraphotobacterium marinum</name>
    <dbReference type="NCBI Taxonomy" id="1755811"/>
    <lineage>
        <taxon>Bacteria</taxon>
        <taxon>Pseudomonadati</taxon>
        <taxon>Pseudomonadota</taxon>
        <taxon>Gammaproteobacteria</taxon>
        <taxon>Vibrionales</taxon>
        <taxon>Vibrionaceae</taxon>
        <taxon>Paraphotobacterium</taxon>
    </lineage>
</organism>
<feature type="transmembrane region" description="Helical" evidence="8">
    <location>
        <begin position="225"/>
        <end position="246"/>
    </location>
</feature>
<keyword evidence="5 8" id="KW-0812">Transmembrane</keyword>
<dbReference type="EMBL" id="CP022355">
    <property type="protein sequence ID" value="ASK78608.1"/>
    <property type="molecule type" value="Genomic_DNA"/>
</dbReference>
<dbReference type="AlphaFoldDB" id="A0A220VDW6"/>
<evidence type="ECO:0000256" key="3">
    <source>
        <dbReference type="ARBA" id="ARBA00022448"/>
    </source>
</evidence>
<evidence type="ECO:0000256" key="8">
    <source>
        <dbReference type="SAM" id="Phobius"/>
    </source>
</evidence>
<feature type="transmembrane region" description="Helical" evidence="8">
    <location>
        <begin position="284"/>
        <end position="305"/>
    </location>
</feature>
<dbReference type="GO" id="GO:0005886">
    <property type="term" value="C:plasma membrane"/>
    <property type="evidence" value="ECO:0007669"/>
    <property type="project" value="UniProtKB-SubCell"/>
</dbReference>
<dbReference type="InterPro" id="IPR038770">
    <property type="entry name" value="Na+/solute_symporter_sf"/>
</dbReference>
<keyword evidence="3" id="KW-0813">Transport</keyword>
<dbReference type="PANTHER" id="PTHR36838">
    <property type="entry name" value="AUXIN EFFLUX CARRIER FAMILY PROTEIN"/>
    <property type="match status" value="1"/>
</dbReference>
<comment type="subcellular location">
    <subcellularLocation>
        <location evidence="1">Cell membrane</location>
        <topology evidence="1">Multi-pass membrane protein</topology>
    </subcellularLocation>
</comment>
<feature type="transmembrane region" description="Helical" evidence="8">
    <location>
        <begin position="65"/>
        <end position="84"/>
    </location>
</feature>